<dbReference type="Gene3D" id="3.30.450.20">
    <property type="entry name" value="PAS domain"/>
    <property type="match status" value="4"/>
</dbReference>
<dbReference type="SMART" id="SM00387">
    <property type="entry name" value="HATPase_c"/>
    <property type="match status" value="1"/>
</dbReference>
<dbReference type="SMART" id="SM00388">
    <property type="entry name" value="HisKA"/>
    <property type="match status" value="1"/>
</dbReference>
<evidence type="ECO:0000256" key="12">
    <source>
        <dbReference type="ARBA" id="ARBA00023012"/>
    </source>
</evidence>
<dbReference type="GO" id="GO:0005886">
    <property type="term" value="C:plasma membrane"/>
    <property type="evidence" value="ECO:0007669"/>
    <property type="project" value="UniProtKB-SubCell"/>
</dbReference>
<dbReference type="CDD" id="cd16922">
    <property type="entry name" value="HATPase_EvgS-ArcB-TorS-like"/>
    <property type="match status" value="1"/>
</dbReference>
<dbReference type="Pfam" id="PF08447">
    <property type="entry name" value="PAS_3"/>
    <property type="match status" value="1"/>
</dbReference>
<keyword evidence="6" id="KW-0808">Transferase</keyword>
<dbReference type="PROSITE" id="PS50113">
    <property type="entry name" value="PAC"/>
    <property type="match status" value="2"/>
</dbReference>
<feature type="modified residue" description="4-aspartylphosphate" evidence="19">
    <location>
        <position position="904"/>
    </location>
</feature>
<evidence type="ECO:0000313" key="25">
    <source>
        <dbReference type="EMBL" id="ADL56567.1"/>
    </source>
</evidence>
<feature type="domain" description="PAS" evidence="22">
    <location>
        <begin position="331"/>
        <end position="383"/>
    </location>
</feature>
<evidence type="ECO:0000256" key="8">
    <source>
        <dbReference type="ARBA" id="ARBA00022741"/>
    </source>
</evidence>
<dbReference type="AlphaFoldDB" id="D9SCI6"/>
<evidence type="ECO:0000256" key="7">
    <source>
        <dbReference type="ARBA" id="ARBA00022692"/>
    </source>
</evidence>
<keyword evidence="26" id="KW-1185">Reference proteome</keyword>
<dbReference type="PANTHER" id="PTHR45339:SF1">
    <property type="entry name" value="HYBRID SIGNAL TRANSDUCTION HISTIDINE KINASE J"/>
    <property type="match status" value="1"/>
</dbReference>
<dbReference type="HOGENOM" id="CLU_000445_114_15_4"/>
<dbReference type="PROSITE" id="PS50110">
    <property type="entry name" value="RESPONSE_REGULATORY"/>
    <property type="match status" value="2"/>
</dbReference>
<dbReference type="InterPro" id="IPR036641">
    <property type="entry name" value="HPT_dom_sf"/>
</dbReference>
<evidence type="ECO:0000256" key="14">
    <source>
        <dbReference type="ARBA" id="ARBA00058004"/>
    </source>
</evidence>
<dbReference type="FunFam" id="1.10.287.130:FF:000002">
    <property type="entry name" value="Two-component osmosensing histidine kinase"/>
    <property type="match status" value="1"/>
</dbReference>
<dbReference type="CDD" id="cd00130">
    <property type="entry name" value="PAS"/>
    <property type="match status" value="4"/>
</dbReference>
<dbReference type="InterPro" id="IPR005467">
    <property type="entry name" value="His_kinase_dom"/>
</dbReference>
<dbReference type="Gene3D" id="3.40.50.2300">
    <property type="match status" value="2"/>
</dbReference>
<comment type="subcellular location">
    <subcellularLocation>
        <location evidence="2">Cell membrane</location>
        <topology evidence="2">Multi-pass membrane protein</topology>
    </subcellularLocation>
</comment>
<evidence type="ECO:0000256" key="19">
    <source>
        <dbReference type="PROSITE-ProRule" id="PRU00169"/>
    </source>
</evidence>
<dbReference type="SUPFAM" id="SSF47384">
    <property type="entry name" value="Homodimeric domain of signal transducing histidine kinase"/>
    <property type="match status" value="1"/>
</dbReference>
<dbReference type="InterPro" id="IPR035965">
    <property type="entry name" value="PAS-like_dom_sf"/>
</dbReference>
<keyword evidence="7" id="KW-0812">Transmembrane</keyword>
<organism evidence="25 26">
    <name type="scientific">Gallionella capsiferriformans (strain ES-2)</name>
    <name type="common">Gallionella ferruginea capsiferriformans (strain ES-2)</name>
    <dbReference type="NCBI Taxonomy" id="395494"/>
    <lineage>
        <taxon>Bacteria</taxon>
        <taxon>Pseudomonadati</taxon>
        <taxon>Pseudomonadota</taxon>
        <taxon>Betaproteobacteria</taxon>
        <taxon>Nitrosomonadales</taxon>
        <taxon>Gallionellaceae</taxon>
        <taxon>Gallionella</taxon>
    </lineage>
</organism>
<dbReference type="NCBIfam" id="TIGR00229">
    <property type="entry name" value="sensory_box"/>
    <property type="match status" value="4"/>
</dbReference>
<feature type="domain" description="Response regulatory" evidence="21">
    <location>
        <begin position="850"/>
        <end position="971"/>
    </location>
</feature>
<dbReference type="PROSITE" id="PS50112">
    <property type="entry name" value="PAS"/>
    <property type="match status" value="3"/>
</dbReference>
<dbReference type="Pfam" id="PF01627">
    <property type="entry name" value="Hpt"/>
    <property type="match status" value="1"/>
</dbReference>
<dbReference type="GO" id="GO:0005524">
    <property type="term" value="F:ATP binding"/>
    <property type="evidence" value="ECO:0007669"/>
    <property type="project" value="UniProtKB-KW"/>
</dbReference>
<dbReference type="InterPro" id="IPR003661">
    <property type="entry name" value="HisK_dim/P_dom"/>
</dbReference>
<dbReference type="CDD" id="cd17546">
    <property type="entry name" value="REC_hyHK_CKI1_RcsC-like"/>
    <property type="match status" value="2"/>
</dbReference>
<dbReference type="Pfam" id="PF02518">
    <property type="entry name" value="HATPase_c"/>
    <property type="match status" value="1"/>
</dbReference>
<evidence type="ECO:0000256" key="2">
    <source>
        <dbReference type="ARBA" id="ARBA00004651"/>
    </source>
</evidence>
<keyword evidence="12" id="KW-0902">Two-component regulatory system</keyword>
<dbReference type="InterPro" id="IPR011006">
    <property type="entry name" value="CheY-like_superfamily"/>
</dbReference>
<dbReference type="CDD" id="cd00082">
    <property type="entry name" value="HisKA"/>
    <property type="match status" value="1"/>
</dbReference>
<evidence type="ECO:0000256" key="18">
    <source>
        <dbReference type="PROSITE-ProRule" id="PRU00110"/>
    </source>
</evidence>
<feature type="domain" description="PAS" evidence="22">
    <location>
        <begin position="462"/>
        <end position="534"/>
    </location>
</feature>
<feature type="domain" description="HPt" evidence="24">
    <location>
        <begin position="1141"/>
        <end position="1231"/>
    </location>
</feature>
<comment type="function">
    <text evidence="14">Member of the two-component regulatory system BvgS/BvgA. Phosphorylates BvgA via a four-step phosphorelay in response to environmental signals.</text>
</comment>
<dbReference type="Gene3D" id="1.10.287.130">
    <property type="match status" value="1"/>
</dbReference>
<dbReference type="Pfam" id="PF00512">
    <property type="entry name" value="HisKA"/>
    <property type="match status" value="1"/>
</dbReference>
<dbReference type="SUPFAM" id="SSF52172">
    <property type="entry name" value="CheY-like"/>
    <property type="match status" value="2"/>
</dbReference>
<dbReference type="PRINTS" id="PR00344">
    <property type="entry name" value="BCTRLSENSOR"/>
</dbReference>
<dbReference type="SUPFAM" id="SSF47226">
    <property type="entry name" value="Histidine-containing phosphotransfer domain, HPT domain"/>
    <property type="match status" value="1"/>
</dbReference>
<evidence type="ECO:0000259" key="24">
    <source>
        <dbReference type="PROSITE" id="PS50894"/>
    </source>
</evidence>
<dbReference type="SMART" id="SM00086">
    <property type="entry name" value="PAC"/>
    <property type="match status" value="4"/>
</dbReference>
<evidence type="ECO:0000256" key="3">
    <source>
        <dbReference type="ARBA" id="ARBA00012438"/>
    </source>
</evidence>
<dbReference type="PROSITE" id="PS50109">
    <property type="entry name" value="HIS_KIN"/>
    <property type="match status" value="1"/>
</dbReference>
<dbReference type="Pfam" id="PF13426">
    <property type="entry name" value="PAS_9"/>
    <property type="match status" value="1"/>
</dbReference>
<dbReference type="InterPro" id="IPR036890">
    <property type="entry name" value="HATPase_C_sf"/>
</dbReference>
<evidence type="ECO:0000256" key="17">
    <source>
        <dbReference type="ARBA" id="ARBA00070152"/>
    </source>
</evidence>
<dbReference type="eggNOG" id="COG2205">
    <property type="taxonomic scope" value="Bacteria"/>
</dbReference>
<evidence type="ECO:0000256" key="11">
    <source>
        <dbReference type="ARBA" id="ARBA00022989"/>
    </source>
</evidence>
<dbReference type="eggNOG" id="COG3829">
    <property type="taxonomic scope" value="Bacteria"/>
</dbReference>
<sequence>MHRLLERQLRRQLGKDFQADAALTSFLDIVDSYYHEVDKEQRLLQNSLSMNTAELNAVNERMRIQNTEMTRTLLNTLSDGVYATDLEGCLTFMNAAAEKKLGWSEQELIGLPVQEHVQCLLPDGSAQQPEDCPHLKSIRDGVSLQANAIFSGRNGELIPVEFRSSPILQNGKVSGALVSFQDTSLHIEAANKLRLANDKLSSALRELEFQQLALDEHAIVSIADKRGCIVYVNRKFSEISQYTTDQLTGQDHRILNSGYHSRAFFTDMWRTIEGGQVWHGEVRNRRRDGTFYWVESTIVPFMDEEGRPERYISVRTDITARKMLEEQLSEQRAFYERISETMGEGLYVQDSEGRCTYMNSEAEHMLGWTREELLGRPVHDTIHCVTAEGDVLPAEQCPILLAVRKNGDWQGDDQVFVRKDGTTFPVEGTSRAIIRDGVSYGSVVAFSDISERKNSERIVRLAQERLNLALEGSGLALWDWDVAHDQVYLSDRWSLILGDELQEVVITSTQLFSLVHADERAKIESDLVAVLKGQNEFYSVEFRVQRRDGVWIWIHTHGKVVDRDSNGRVTRMTGTNADITARREAEAALRQAKEAAEAASRAKGDFLANMSHEIRTPMNGIIGMTELALDTELNSEQREYLGLVQSSADALLTILNDILDFSKIESGKLDIENIEFSLEHMLRETMKSLAVRAHQKQLELLLHVAPDVPDRLLGDPGRLRQVIVNLVGNAIKFTASGEIEVDVQCLKGAPEGQMRMQFSVRDTGIGIARDKFQTIFESFSQADTSTTRRYGGTGLGLTISAQLVSLMGGSIALESEVGQGSNFYFTLDMPMLSVSPLAEYQQTGRIAGMTVLIADDNATNRRLLQEMLTNWKMHPVVTSNGQEALDELARATASGHPYGLALLDLQMPDMDGFELAEHIREHPEYLVKTLMMLTSEGQRGHASRCRELGVAAYLMKPIAQSELFDAIMTALGVSEQPLTTRHSLKEMRRRLNLLLAEDNAVNQTLATRLLTKLGHTVTVANNGIEAVQLWQNGSFDAILMDVDMPEMNGYDATRCIREQEQQLGVGAHIRIVAMTAHAMQGAREECLLNGMDGYLTKPIDTEALWQELDSLVQRAEVDAVVPAAVLAVADFEQARQIMDDSRELFDEISSLFLLDAPSHMQQIKEGALRGDAAAVRHSAHTIKGMAGIYAAESTMHFSELVEKTAGEPECAAAVAQMEVALTELIAAIKAYQW</sequence>
<dbReference type="EC" id="2.7.13.3" evidence="3"/>
<evidence type="ECO:0000256" key="6">
    <source>
        <dbReference type="ARBA" id="ARBA00022679"/>
    </source>
</evidence>
<accession>D9SCI6</accession>
<keyword evidence="11" id="KW-1133">Transmembrane helix</keyword>
<comment type="subunit">
    <text evidence="15">At low DSF concentrations, interacts with RpfF.</text>
</comment>
<dbReference type="InterPro" id="IPR003594">
    <property type="entry name" value="HATPase_dom"/>
</dbReference>
<dbReference type="Gene3D" id="1.20.120.160">
    <property type="entry name" value="HPT domain"/>
    <property type="match status" value="1"/>
</dbReference>
<dbReference type="InterPro" id="IPR013767">
    <property type="entry name" value="PAS_fold"/>
</dbReference>
<dbReference type="KEGG" id="gca:Galf_2568"/>
<dbReference type="InterPro" id="IPR000700">
    <property type="entry name" value="PAS-assoc_C"/>
</dbReference>
<keyword evidence="10" id="KW-0067">ATP-binding</keyword>
<dbReference type="InterPro" id="IPR004358">
    <property type="entry name" value="Sig_transdc_His_kin-like_C"/>
</dbReference>
<evidence type="ECO:0000256" key="1">
    <source>
        <dbReference type="ARBA" id="ARBA00000085"/>
    </source>
</evidence>
<dbReference type="Gene3D" id="3.30.565.10">
    <property type="entry name" value="Histidine kinase-like ATPase, C-terminal domain"/>
    <property type="match status" value="1"/>
</dbReference>
<dbReference type="RefSeq" id="WP_013294487.1">
    <property type="nucleotide sequence ID" value="NC_014394.1"/>
</dbReference>
<dbReference type="SMART" id="SM00091">
    <property type="entry name" value="PAS"/>
    <property type="match status" value="4"/>
</dbReference>
<comment type="catalytic activity">
    <reaction evidence="1">
        <text>ATP + protein L-histidine = ADP + protein N-phospho-L-histidine.</text>
        <dbReference type="EC" id="2.7.13.3"/>
    </reaction>
</comment>
<dbReference type="InterPro" id="IPR000014">
    <property type="entry name" value="PAS"/>
</dbReference>
<feature type="domain" description="PAC" evidence="23">
    <location>
        <begin position="538"/>
        <end position="591"/>
    </location>
</feature>
<dbReference type="OrthoDB" id="8552871at2"/>
<evidence type="ECO:0000259" key="23">
    <source>
        <dbReference type="PROSITE" id="PS50113"/>
    </source>
</evidence>
<dbReference type="EMBL" id="CP002159">
    <property type="protein sequence ID" value="ADL56567.1"/>
    <property type="molecule type" value="Genomic_DNA"/>
</dbReference>
<feature type="domain" description="PAS" evidence="22">
    <location>
        <begin position="66"/>
        <end position="110"/>
    </location>
</feature>
<keyword evidence="9 25" id="KW-0418">Kinase</keyword>
<dbReference type="eggNOG" id="COG2202">
    <property type="taxonomic scope" value="Bacteria"/>
</dbReference>
<dbReference type="Pfam" id="PF00072">
    <property type="entry name" value="Response_reg"/>
    <property type="match status" value="2"/>
</dbReference>
<name>D9SCI6_GALCS</name>
<keyword evidence="4" id="KW-1003">Cell membrane</keyword>
<dbReference type="GO" id="GO:0000155">
    <property type="term" value="F:phosphorelay sensor kinase activity"/>
    <property type="evidence" value="ECO:0007669"/>
    <property type="project" value="InterPro"/>
</dbReference>
<reference evidence="25 26" key="1">
    <citation type="submission" date="2010-08" db="EMBL/GenBank/DDBJ databases">
        <title>Complete sequence of Gallionella capsiferriformans ES-2.</title>
        <authorList>
            <consortium name="US DOE Joint Genome Institute"/>
            <person name="Lucas S."/>
            <person name="Copeland A."/>
            <person name="Lapidus A."/>
            <person name="Cheng J.-F."/>
            <person name="Bruce D."/>
            <person name="Goodwin L."/>
            <person name="Pitluck S."/>
            <person name="Chertkov O."/>
            <person name="Davenport K.W."/>
            <person name="Detter J.C."/>
            <person name="Han C."/>
            <person name="Tapia R."/>
            <person name="Land M."/>
            <person name="Hauser L."/>
            <person name="Chang Y.-J."/>
            <person name="Jeffries C."/>
            <person name="Kyrpides N."/>
            <person name="Ivanova N."/>
            <person name="Mikhailova N."/>
            <person name="Shelobolina E.S."/>
            <person name="Picardal F."/>
            <person name="Roden E."/>
            <person name="Emerson D."/>
            <person name="Woyke T."/>
        </authorList>
    </citation>
    <scope>NUCLEOTIDE SEQUENCE [LARGE SCALE GENOMIC DNA]</scope>
    <source>
        <strain evidence="25 26">ES-2</strain>
    </source>
</reference>
<dbReference type="GO" id="GO:0006355">
    <property type="term" value="P:regulation of DNA-templated transcription"/>
    <property type="evidence" value="ECO:0007669"/>
    <property type="project" value="InterPro"/>
</dbReference>
<feature type="domain" description="Response regulatory" evidence="21">
    <location>
        <begin position="992"/>
        <end position="1112"/>
    </location>
</feature>
<evidence type="ECO:0000259" key="22">
    <source>
        <dbReference type="PROSITE" id="PS50112"/>
    </source>
</evidence>
<evidence type="ECO:0000256" key="5">
    <source>
        <dbReference type="ARBA" id="ARBA00022553"/>
    </source>
</evidence>
<protein>
    <recommendedName>
        <fullName evidence="16">Sensory/regulatory protein RpfC</fullName>
        <ecNumber evidence="3">2.7.13.3</ecNumber>
    </recommendedName>
    <alternativeName>
        <fullName evidence="17">Virulence sensor protein BvgS</fullName>
    </alternativeName>
</protein>
<evidence type="ECO:0000256" key="13">
    <source>
        <dbReference type="ARBA" id="ARBA00023136"/>
    </source>
</evidence>
<evidence type="ECO:0000259" key="20">
    <source>
        <dbReference type="PROSITE" id="PS50109"/>
    </source>
</evidence>
<dbReference type="PROSITE" id="PS50894">
    <property type="entry name" value="HPT"/>
    <property type="match status" value="1"/>
</dbReference>
<dbReference type="InterPro" id="IPR036097">
    <property type="entry name" value="HisK_dim/P_sf"/>
</dbReference>
<evidence type="ECO:0000256" key="15">
    <source>
        <dbReference type="ARBA" id="ARBA00064003"/>
    </source>
</evidence>
<evidence type="ECO:0000313" key="26">
    <source>
        <dbReference type="Proteomes" id="UP000001235"/>
    </source>
</evidence>
<dbReference type="Pfam" id="PF00989">
    <property type="entry name" value="PAS"/>
    <property type="match status" value="2"/>
</dbReference>
<dbReference type="eggNOG" id="COG0784">
    <property type="taxonomic scope" value="Bacteria"/>
</dbReference>
<dbReference type="SMART" id="SM00448">
    <property type="entry name" value="REC"/>
    <property type="match status" value="2"/>
</dbReference>
<dbReference type="STRING" id="395494.Galf_2568"/>
<keyword evidence="8" id="KW-0547">Nucleotide-binding</keyword>
<dbReference type="InterPro" id="IPR008207">
    <property type="entry name" value="Sig_transdc_His_kin_Hpt_dom"/>
</dbReference>
<feature type="modified residue" description="Phosphohistidine" evidence="18">
    <location>
        <position position="1180"/>
    </location>
</feature>
<proteinExistence type="predicted"/>
<dbReference type="SUPFAM" id="SSF55785">
    <property type="entry name" value="PYP-like sensor domain (PAS domain)"/>
    <property type="match status" value="4"/>
</dbReference>
<dbReference type="InterPro" id="IPR001789">
    <property type="entry name" value="Sig_transdc_resp-reg_receiver"/>
</dbReference>
<evidence type="ECO:0000256" key="4">
    <source>
        <dbReference type="ARBA" id="ARBA00022475"/>
    </source>
</evidence>
<dbReference type="InterPro" id="IPR001610">
    <property type="entry name" value="PAC"/>
</dbReference>
<feature type="domain" description="Histidine kinase" evidence="20">
    <location>
        <begin position="609"/>
        <end position="831"/>
    </location>
</feature>
<dbReference type="InterPro" id="IPR013655">
    <property type="entry name" value="PAS_fold_3"/>
</dbReference>
<keyword evidence="13" id="KW-0472">Membrane</keyword>
<dbReference type="Proteomes" id="UP000001235">
    <property type="component" value="Chromosome"/>
</dbReference>
<dbReference type="SUPFAM" id="SSF55874">
    <property type="entry name" value="ATPase domain of HSP90 chaperone/DNA topoisomerase II/histidine kinase"/>
    <property type="match status" value="1"/>
</dbReference>
<feature type="modified residue" description="4-aspartylphosphate" evidence="19">
    <location>
        <position position="1041"/>
    </location>
</feature>
<evidence type="ECO:0000256" key="9">
    <source>
        <dbReference type="ARBA" id="ARBA00022777"/>
    </source>
</evidence>
<evidence type="ECO:0000256" key="10">
    <source>
        <dbReference type="ARBA" id="ARBA00022840"/>
    </source>
</evidence>
<dbReference type="eggNOG" id="COG2198">
    <property type="taxonomic scope" value="Bacteria"/>
</dbReference>
<dbReference type="eggNOG" id="COG3290">
    <property type="taxonomic scope" value="Bacteria"/>
</dbReference>
<feature type="domain" description="PAC" evidence="23">
    <location>
        <begin position="278"/>
        <end position="330"/>
    </location>
</feature>
<evidence type="ECO:0000259" key="21">
    <source>
        <dbReference type="PROSITE" id="PS50110"/>
    </source>
</evidence>
<dbReference type="FunFam" id="3.30.565.10:FF:000010">
    <property type="entry name" value="Sensor histidine kinase RcsC"/>
    <property type="match status" value="1"/>
</dbReference>
<gene>
    <name evidence="25" type="ordered locus">Galf_2568</name>
</gene>
<evidence type="ECO:0000256" key="16">
    <source>
        <dbReference type="ARBA" id="ARBA00068150"/>
    </source>
</evidence>
<dbReference type="PANTHER" id="PTHR45339">
    <property type="entry name" value="HYBRID SIGNAL TRANSDUCTION HISTIDINE KINASE J"/>
    <property type="match status" value="1"/>
</dbReference>
<keyword evidence="5 19" id="KW-0597">Phosphoprotein</keyword>